<dbReference type="AlphaFoldDB" id="X1IYJ4"/>
<dbReference type="PROSITE" id="PS50076">
    <property type="entry name" value="DNAJ_2"/>
    <property type="match status" value="1"/>
</dbReference>
<feature type="non-terminal residue" evidence="3">
    <location>
        <position position="62"/>
    </location>
</feature>
<evidence type="ECO:0000259" key="2">
    <source>
        <dbReference type="PROSITE" id="PS50076"/>
    </source>
</evidence>
<comment type="caution">
    <text evidence="3">The sequence shown here is derived from an EMBL/GenBank/DDBJ whole genome shotgun (WGS) entry which is preliminary data.</text>
</comment>
<organism evidence="3">
    <name type="scientific">marine sediment metagenome</name>
    <dbReference type="NCBI Taxonomy" id="412755"/>
    <lineage>
        <taxon>unclassified sequences</taxon>
        <taxon>metagenomes</taxon>
        <taxon>ecological metagenomes</taxon>
    </lineage>
</organism>
<protein>
    <recommendedName>
        <fullName evidence="2">J domain-containing protein</fullName>
    </recommendedName>
</protein>
<dbReference type="GO" id="GO:0051087">
    <property type="term" value="F:protein-folding chaperone binding"/>
    <property type="evidence" value="ECO:0007669"/>
    <property type="project" value="TreeGrafter"/>
</dbReference>
<gene>
    <name evidence="3" type="ORF">S03H2_43533</name>
</gene>
<dbReference type="GO" id="GO:0005783">
    <property type="term" value="C:endoplasmic reticulum"/>
    <property type="evidence" value="ECO:0007669"/>
    <property type="project" value="TreeGrafter"/>
</dbReference>
<feature type="domain" description="J" evidence="2">
    <location>
        <begin position="8"/>
        <end position="62"/>
    </location>
</feature>
<dbReference type="SMART" id="SM00271">
    <property type="entry name" value="DnaJ"/>
    <property type="match status" value="1"/>
</dbReference>
<evidence type="ECO:0000313" key="3">
    <source>
        <dbReference type="EMBL" id="GAH71159.1"/>
    </source>
</evidence>
<dbReference type="EMBL" id="BARU01027166">
    <property type="protein sequence ID" value="GAH71159.1"/>
    <property type="molecule type" value="Genomic_DNA"/>
</dbReference>
<dbReference type="GO" id="GO:0051787">
    <property type="term" value="F:misfolded protein binding"/>
    <property type="evidence" value="ECO:0007669"/>
    <property type="project" value="TreeGrafter"/>
</dbReference>
<keyword evidence="1" id="KW-0143">Chaperone</keyword>
<dbReference type="PANTHER" id="PTHR44360:SF1">
    <property type="entry name" value="DNAJ HOMOLOG SUBFAMILY B MEMBER 9"/>
    <property type="match status" value="1"/>
</dbReference>
<dbReference type="Gene3D" id="1.10.287.110">
    <property type="entry name" value="DnaJ domain"/>
    <property type="match status" value="1"/>
</dbReference>
<dbReference type="Pfam" id="PF00226">
    <property type="entry name" value="DnaJ"/>
    <property type="match status" value="1"/>
</dbReference>
<dbReference type="InterPro" id="IPR001623">
    <property type="entry name" value="DnaJ_domain"/>
</dbReference>
<sequence length="62" mass="7449">MDKDKDKNYYKILEIEEDASEEEIKLAYRRLAKKYHPDLNKSDPKAKEKFIELHDAYDTLSD</sequence>
<reference evidence="3" key="1">
    <citation type="journal article" date="2014" name="Front. Microbiol.">
        <title>High frequency of phylogenetically diverse reductive dehalogenase-homologous genes in deep subseafloor sedimentary metagenomes.</title>
        <authorList>
            <person name="Kawai M."/>
            <person name="Futagami T."/>
            <person name="Toyoda A."/>
            <person name="Takaki Y."/>
            <person name="Nishi S."/>
            <person name="Hori S."/>
            <person name="Arai W."/>
            <person name="Tsubouchi T."/>
            <person name="Morono Y."/>
            <person name="Uchiyama I."/>
            <person name="Ito T."/>
            <person name="Fujiyama A."/>
            <person name="Inagaki F."/>
            <person name="Takami H."/>
        </authorList>
    </citation>
    <scope>NUCLEOTIDE SEQUENCE</scope>
    <source>
        <strain evidence="3">Expedition CK06-06</strain>
    </source>
</reference>
<dbReference type="PANTHER" id="PTHR44360">
    <property type="entry name" value="DNAJ HOMOLOG SUBFAMILY B MEMBER 9"/>
    <property type="match status" value="1"/>
</dbReference>
<dbReference type="InterPro" id="IPR051948">
    <property type="entry name" value="Hsp70_co-chaperone_J-domain"/>
</dbReference>
<dbReference type="PRINTS" id="PR00625">
    <property type="entry name" value="JDOMAIN"/>
</dbReference>
<dbReference type="InterPro" id="IPR036869">
    <property type="entry name" value="J_dom_sf"/>
</dbReference>
<dbReference type="GO" id="GO:0036503">
    <property type="term" value="P:ERAD pathway"/>
    <property type="evidence" value="ECO:0007669"/>
    <property type="project" value="TreeGrafter"/>
</dbReference>
<name>X1IYJ4_9ZZZZ</name>
<dbReference type="SUPFAM" id="SSF46565">
    <property type="entry name" value="Chaperone J-domain"/>
    <property type="match status" value="1"/>
</dbReference>
<evidence type="ECO:0000256" key="1">
    <source>
        <dbReference type="ARBA" id="ARBA00023186"/>
    </source>
</evidence>
<accession>X1IYJ4</accession>
<proteinExistence type="predicted"/>
<dbReference type="CDD" id="cd06257">
    <property type="entry name" value="DnaJ"/>
    <property type="match status" value="1"/>
</dbReference>